<gene>
    <name evidence="3" type="ORF">PHYSODRAFT_299444</name>
</gene>
<dbReference type="InParanoid" id="G4Z8F0"/>
<evidence type="ECO:0000313" key="4">
    <source>
        <dbReference type="Proteomes" id="UP000002640"/>
    </source>
</evidence>
<name>G4Z8F0_PHYSP</name>
<sequence>MSGQVHPTPFSFSRGSRASISRPYESRGTLPRLEDWKRASFRSQRAIPTQVGIVKTIGLRLLFLSINVYTVASFLLTSSGIYLFWPASAVFLDDLHNGLYKFHPRTQIDRVMLEEMEKESAVMERHLLVLSRRDVGKSRRSIHKFHGSLPDSCTGFTVPQGHPYNSEERIYHVNDARLVIGQSFLYCTDPVLSMTEHYDPDLSYSQQVDNTEFTFKASYVIVQQHFANAYYGVEFQVSYCVARQVENAPGYWELNPLIRTTRKRVGVVRHYSRDLANYTSGQQRARTHETPAQRFPAPANAMAGPPKAAHGCCVHVYRCGLWLSNPLYMMGNVAHAIGTTVESQMAVEVLYWQYSKSGRIQDLLYAGIYSVRHAWMLY</sequence>
<evidence type="ECO:0000256" key="2">
    <source>
        <dbReference type="SAM" id="Phobius"/>
    </source>
</evidence>
<reference evidence="3 4" key="1">
    <citation type="journal article" date="2006" name="Science">
        <title>Phytophthora genome sequences uncover evolutionary origins and mechanisms of pathogenesis.</title>
        <authorList>
            <person name="Tyler B.M."/>
            <person name="Tripathy S."/>
            <person name="Zhang X."/>
            <person name="Dehal P."/>
            <person name="Jiang R.H."/>
            <person name="Aerts A."/>
            <person name="Arredondo F.D."/>
            <person name="Baxter L."/>
            <person name="Bensasson D."/>
            <person name="Beynon J.L."/>
            <person name="Chapman J."/>
            <person name="Damasceno C.M."/>
            <person name="Dorrance A.E."/>
            <person name="Dou D."/>
            <person name="Dickerman A.W."/>
            <person name="Dubchak I.L."/>
            <person name="Garbelotto M."/>
            <person name="Gijzen M."/>
            <person name="Gordon S.G."/>
            <person name="Govers F."/>
            <person name="Grunwald N.J."/>
            <person name="Huang W."/>
            <person name="Ivors K.L."/>
            <person name="Jones R.W."/>
            <person name="Kamoun S."/>
            <person name="Krampis K."/>
            <person name="Lamour K.H."/>
            <person name="Lee M.K."/>
            <person name="McDonald W.H."/>
            <person name="Medina M."/>
            <person name="Meijer H.J."/>
            <person name="Nordberg E.K."/>
            <person name="Maclean D.J."/>
            <person name="Ospina-Giraldo M.D."/>
            <person name="Morris P.F."/>
            <person name="Phuntumart V."/>
            <person name="Putnam N.H."/>
            <person name="Rash S."/>
            <person name="Rose J.K."/>
            <person name="Sakihama Y."/>
            <person name="Salamov A.A."/>
            <person name="Savidor A."/>
            <person name="Scheuring C.F."/>
            <person name="Smith B.M."/>
            <person name="Sobral B.W."/>
            <person name="Terry A."/>
            <person name="Torto-Alalibo T.A."/>
            <person name="Win J."/>
            <person name="Xu Z."/>
            <person name="Zhang H."/>
            <person name="Grigoriev I.V."/>
            <person name="Rokhsar D.S."/>
            <person name="Boore J.L."/>
        </authorList>
    </citation>
    <scope>NUCLEOTIDE SEQUENCE [LARGE SCALE GENOMIC DNA]</scope>
    <source>
        <strain evidence="3 4">P6497</strain>
    </source>
</reference>
<dbReference type="GeneID" id="20641739"/>
<dbReference type="AlphaFoldDB" id="G4Z8F0"/>
<feature type="region of interest" description="Disordered" evidence="1">
    <location>
        <begin position="1"/>
        <end position="24"/>
    </location>
</feature>
<keyword evidence="4" id="KW-1185">Reference proteome</keyword>
<dbReference type="EMBL" id="JH159153">
    <property type="protein sequence ID" value="EGZ21870.1"/>
    <property type="molecule type" value="Genomic_DNA"/>
</dbReference>
<keyword evidence="2" id="KW-1133">Transmembrane helix</keyword>
<keyword evidence="2" id="KW-0472">Membrane</keyword>
<feature type="transmembrane region" description="Helical" evidence="2">
    <location>
        <begin position="61"/>
        <end position="85"/>
    </location>
</feature>
<protein>
    <submittedName>
        <fullName evidence="3">Uncharacterized protein</fullName>
    </submittedName>
</protein>
<dbReference type="RefSeq" id="XP_009524587.1">
    <property type="nucleotide sequence ID" value="XM_009526292.1"/>
</dbReference>
<evidence type="ECO:0000256" key="1">
    <source>
        <dbReference type="SAM" id="MobiDB-lite"/>
    </source>
</evidence>
<dbReference type="Proteomes" id="UP000002640">
    <property type="component" value="Unassembled WGS sequence"/>
</dbReference>
<proteinExistence type="predicted"/>
<organism evidence="3 4">
    <name type="scientific">Phytophthora sojae (strain P6497)</name>
    <name type="common">Soybean stem and root rot agent</name>
    <name type="synonym">Phytophthora megasperma f. sp. glycines</name>
    <dbReference type="NCBI Taxonomy" id="1094619"/>
    <lineage>
        <taxon>Eukaryota</taxon>
        <taxon>Sar</taxon>
        <taxon>Stramenopiles</taxon>
        <taxon>Oomycota</taxon>
        <taxon>Peronosporomycetes</taxon>
        <taxon>Peronosporales</taxon>
        <taxon>Peronosporaceae</taxon>
        <taxon>Phytophthora</taxon>
    </lineage>
</organism>
<keyword evidence="2" id="KW-0812">Transmembrane</keyword>
<evidence type="ECO:0000313" key="3">
    <source>
        <dbReference type="EMBL" id="EGZ21870.1"/>
    </source>
</evidence>
<dbReference type="KEGG" id="psoj:PHYSODRAFT_299444"/>
<feature type="compositionally biased region" description="Polar residues" evidence="1">
    <location>
        <begin position="1"/>
        <end position="19"/>
    </location>
</feature>
<accession>G4Z8F0</accession>